<keyword evidence="2" id="KW-0808">Transferase</keyword>
<dbReference type="PANTHER" id="PTHR11138">
    <property type="entry name" value="METHIONYL-TRNA FORMYLTRANSFERASE"/>
    <property type="match status" value="1"/>
</dbReference>
<organism evidence="2 3">
    <name type="scientific">Endozoicomonas lisbonensis</name>
    <dbReference type="NCBI Taxonomy" id="3120522"/>
    <lineage>
        <taxon>Bacteria</taxon>
        <taxon>Pseudomonadati</taxon>
        <taxon>Pseudomonadota</taxon>
        <taxon>Gammaproteobacteria</taxon>
        <taxon>Oceanospirillales</taxon>
        <taxon>Endozoicomonadaceae</taxon>
        <taxon>Endozoicomonas</taxon>
    </lineage>
</organism>
<evidence type="ECO:0000313" key="3">
    <source>
        <dbReference type="Proteomes" id="UP001549366"/>
    </source>
</evidence>
<protein>
    <submittedName>
        <fullName evidence="2">Methionyl-tRNA formyltransferase</fullName>
        <ecNumber evidence="2">2.1.2.9</ecNumber>
    </submittedName>
</protein>
<dbReference type="EMBL" id="JBEWTB010000002">
    <property type="protein sequence ID" value="MET4755100.1"/>
    <property type="molecule type" value="Genomic_DNA"/>
</dbReference>
<dbReference type="EC" id="2.1.2.9" evidence="2"/>
<gene>
    <name evidence="2" type="ORF">V5J35_000292</name>
</gene>
<dbReference type="Proteomes" id="UP001549366">
    <property type="component" value="Unassembled WGS sequence"/>
</dbReference>
<dbReference type="GO" id="GO:0004479">
    <property type="term" value="F:methionyl-tRNA formyltransferase activity"/>
    <property type="evidence" value="ECO:0007669"/>
    <property type="project" value="UniProtKB-EC"/>
</dbReference>
<dbReference type="SUPFAM" id="SSF53328">
    <property type="entry name" value="Formyltransferase"/>
    <property type="match status" value="1"/>
</dbReference>
<comment type="caution">
    <text evidence="2">The sequence shown here is derived from an EMBL/GenBank/DDBJ whole genome shotgun (WGS) entry which is preliminary data.</text>
</comment>
<keyword evidence="3" id="KW-1185">Reference proteome</keyword>
<dbReference type="RefSeq" id="WP_354016240.1">
    <property type="nucleotide sequence ID" value="NZ_JBEWTB010000002.1"/>
</dbReference>
<feature type="domain" description="Formyl transferase N-terminal" evidence="1">
    <location>
        <begin position="54"/>
        <end position="170"/>
    </location>
</feature>
<reference evidence="2 3" key="1">
    <citation type="submission" date="2024-06" db="EMBL/GenBank/DDBJ databases">
        <title>Genomic Encyclopedia of Type Strains, Phase V (KMG-V): Genome sequencing to study the core and pangenomes of soil and plant-associated prokaryotes.</title>
        <authorList>
            <person name="Whitman W."/>
        </authorList>
    </citation>
    <scope>NUCLEOTIDE SEQUENCE [LARGE SCALE GENOMIC DNA]</scope>
    <source>
        <strain evidence="2 3">NE40</strain>
    </source>
</reference>
<dbReference type="InterPro" id="IPR002376">
    <property type="entry name" value="Formyl_transf_N"/>
</dbReference>
<accession>A0ABV2SBG9</accession>
<dbReference type="PANTHER" id="PTHR11138:SF5">
    <property type="entry name" value="METHIONYL-TRNA FORMYLTRANSFERASE, MITOCHONDRIAL"/>
    <property type="match status" value="1"/>
</dbReference>
<dbReference type="Pfam" id="PF00551">
    <property type="entry name" value="Formyl_trans_N"/>
    <property type="match status" value="1"/>
</dbReference>
<evidence type="ECO:0000259" key="1">
    <source>
        <dbReference type="Pfam" id="PF00551"/>
    </source>
</evidence>
<evidence type="ECO:0000313" key="2">
    <source>
        <dbReference type="EMBL" id="MET4755100.1"/>
    </source>
</evidence>
<sequence length="317" mass="37759">MNKLIRVVIITQGISRIIRPLVENSKVNIVGICESSLRKEDTIFKKKLKNILNHNDLKKYCKEEKLDYYYLRKNNYDCFDSWIDEKNPDLIIVYSMSQLLKKTTLEIPRLGVVNIHPSYLPYYKGANPWFWQYYDMLEEFGVTLHYIDEGMDTGDIIYQEKYPVPLGMKSPEMHDHAIGDIAVRMLYRLIEKISLGHELQRTKQPITKLKIARNIKPEEHSQIVSWYEWEITRVWHLLRGTESWLNSIPQPRWLYSGQRWEILDYHKCDTSDYKVGKIYKKNSKYFLVCKDGIINLKVSLKMKNTLIYILIKLGIWN</sequence>
<dbReference type="Gene3D" id="3.40.50.12230">
    <property type="match status" value="1"/>
</dbReference>
<proteinExistence type="predicted"/>
<name>A0ABV2SBG9_9GAMM</name>
<dbReference type="InterPro" id="IPR036477">
    <property type="entry name" value="Formyl_transf_N_sf"/>
</dbReference>